<organism evidence="1 2">
    <name type="scientific">Escherichia coli O157:H7 (strain EC869)</name>
    <dbReference type="NCBI Taxonomy" id="478008"/>
    <lineage>
        <taxon>Bacteria</taxon>
        <taxon>Pseudomonadati</taxon>
        <taxon>Pseudomonadota</taxon>
        <taxon>Gammaproteobacteria</taxon>
        <taxon>Enterobacterales</taxon>
        <taxon>Enterobacteriaceae</taxon>
        <taxon>Escherichia</taxon>
    </lineage>
</organism>
<protein>
    <recommendedName>
        <fullName evidence="3">Colicin immunity protein</fullName>
    </recommendedName>
</protein>
<dbReference type="EMBL" id="ABHU01000017">
    <property type="protein sequence ID" value="EDU89874.1"/>
    <property type="molecule type" value="Genomic_DNA"/>
</dbReference>
<dbReference type="AlphaFoldDB" id="A0A0H3PTU5"/>
<dbReference type="Proteomes" id="UP000004641">
    <property type="component" value="Unassembled WGS sequence"/>
</dbReference>
<evidence type="ECO:0008006" key="3">
    <source>
        <dbReference type="Google" id="ProtNLM"/>
    </source>
</evidence>
<evidence type="ECO:0000313" key="1">
    <source>
        <dbReference type="EMBL" id="EDU89874.1"/>
    </source>
</evidence>
<gene>
    <name evidence="1" type="ORF">ECH7EC869_1872</name>
</gene>
<accession>A0A0H3PTU5</accession>
<evidence type="ECO:0000313" key="2">
    <source>
        <dbReference type="Proteomes" id="UP000004641"/>
    </source>
</evidence>
<dbReference type="BioCyc" id="ECOL478008-HMP:G76-483412-MONOMER"/>
<reference evidence="1 2" key="1">
    <citation type="journal article" date="2011" name="Appl. Environ. Microbiol.">
        <title>Genome signatures of Escherichia coli O157:H7 isolates from the bovine host reservoir.</title>
        <authorList>
            <person name="Eppinger M."/>
            <person name="Mammel M.K."/>
            <person name="Leclerc J.E."/>
            <person name="Ravel J."/>
            <person name="Cebula T.A."/>
        </authorList>
    </citation>
    <scope>NUCLEOTIDE SEQUENCE [LARGE SCALE GENOMIC DNA]</scope>
    <source>
        <strain evidence="1 2">EC869</strain>
    </source>
</reference>
<proteinExistence type="predicted"/>
<comment type="caution">
    <text evidence="1">The sequence shown here is derived from an EMBL/GenBank/DDBJ whole genome shotgun (WGS) entry which is preliminary data.</text>
</comment>
<name>A0A0H3PTU5_ECO5C</name>
<sequence>MFNIPDKNNHTKIHIHIILEKTSFLVLWYISFSSCLYNDMYSFSNTFCNYRFILSLLSKHHQKLEVTTAIMNIKRQIRMAVNQ</sequence>
<dbReference type="PROSITE" id="PS51257">
    <property type="entry name" value="PROKAR_LIPOPROTEIN"/>
    <property type="match status" value="1"/>
</dbReference>